<evidence type="ECO:0000313" key="2">
    <source>
        <dbReference type="EMBL" id="KAL2077645.1"/>
    </source>
</evidence>
<gene>
    <name evidence="2" type="ORF">ACEWY4_027149</name>
</gene>
<protein>
    <submittedName>
        <fullName evidence="2">Uncharacterized protein</fullName>
    </submittedName>
</protein>
<proteinExistence type="predicted"/>
<dbReference type="Proteomes" id="UP001591681">
    <property type="component" value="Unassembled WGS sequence"/>
</dbReference>
<reference evidence="2 3" key="1">
    <citation type="submission" date="2024-09" db="EMBL/GenBank/DDBJ databases">
        <title>A chromosome-level genome assembly of Gray's grenadier anchovy, Coilia grayii.</title>
        <authorList>
            <person name="Fu Z."/>
        </authorList>
    </citation>
    <scope>NUCLEOTIDE SEQUENCE [LARGE SCALE GENOMIC DNA]</scope>
    <source>
        <strain evidence="2">G4</strain>
        <tissue evidence="2">Muscle</tissue>
    </source>
</reference>
<sequence>MIRQILDWLATPSYPTYGSGLFTDVWNPRRSPPRRPIFQRSLFSVDHPTGGYGSTPTVTLDGQTFTFKTGRWVGDASNAANPTSITRGSSKKRPGSGADSKICSLKKEVCSLEEENNVLKLRHELMFDMLAEITTEACALQQALEDTEKALAKKVKKRQEISK</sequence>
<accession>A0ABD1IRL7</accession>
<dbReference type="AlphaFoldDB" id="A0ABD1IRL7"/>
<dbReference type="Pfam" id="PF14645">
    <property type="entry name" value="Chibby"/>
    <property type="match status" value="1"/>
</dbReference>
<evidence type="ECO:0000313" key="3">
    <source>
        <dbReference type="Proteomes" id="UP001591681"/>
    </source>
</evidence>
<feature type="region of interest" description="Disordered" evidence="1">
    <location>
        <begin position="78"/>
        <end position="100"/>
    </location>
</feature>
<feature type="compositionally biased region" description="Polar residues" evidence="1">
    <location>
        <begin position="78"/>
        <end position="88"/>
    </location>
</feature>
<dbReference type="InterPro" id="IPR028118">
    <property type="entry name" value="Chibby_fam"/>
</dbReference>
<name>A0ABD1IRL7_9TELE</name>
<organism evidence="2 3">
    <name type="scientific">Coilia grayii</name>
    <name type="common">Gray's grenadier anchovy</name>
    <dbReference type="NCBI Taxonomy" id="363190"/>
    <lineage>
        <taxon>Eukaryota</taxon>
        <taxon>Metazoa</taxon>
        <taxon>Chordata</taxon>
        <taxon>Craniata</taxon>
        <taxon>Vertebrata</taxon>
        <taxon>Euteleostomi</taxon>
        <taxon>Actinopterygii</taxon>
        <taxon>Neopterygii</taxon>
        <taxon>Teleostei</taxon>
        <taxon>Clupei</taxon>
        <taxon>Clupeiformes</taxon>
        <taxon>Clupeoidei</taxon>
        <taxon>Engraulidae</taxon>
        <taxon>Coilinae</taxon>
        <taxon>Coilia</taxon>
    </lineage>
</organism>
<keyword evidence="3" id="KW-1185">Reference proteome</keyword>
<dbReference type="EMBL" id="JBHFQA010000024">
    <property type="protein sequence ID" value="KAL2077645.1"/>
    <property type="molecule type" value="Genomic_DNA"/>
</dbReference>
<evidence type="ECO:0000256" key="1">
    <source>
        <dbReference type="SAM" id="MobiDB-lite"/>
    </source>
</evidence>
<comment type="caution">
    <text evidence="2">The sequence shown here is derived from an EMBL/GenBank/DDBJ whole genome shotgun (WGS) entry which is preliminary data.</text>
</comment>